<proteinExistence type="predicted"/>
<name>A0A1M5H702_9BACE</name>
<reference evidence="1 2" key="1">
    <citation type="submission" date="2016-11" db="EMBL/GenBank/DDBJ databases">
        <authorList>
            <person name="Jaros S."/>
            <person name="Januszkiewicz K."/>
            <person name="Wedrychowicz H."/>
        </authorList>
    </citation>
    <scope>NUCLEOTIDE SEQUENCE [LARGE SCALE GENOMIC DNA]</scope>
    <source>
        <strain evidence="1 2">DSM 26991</strain>
    </source>
</reference>
<evidence type="ECO:0008006" key="3">
    <source>
        <dbReference type="Google" id="ProtNLM"/>
    </source>
</evidence>
<dbReference type="EMBL" id="FQTV01000024">
    <property type="protein sequence ID" value="SHG11502.1"/>
    <property type="molecule type" value="Genomic_DNA"/>
</dbReference>
<sequence length="164" mass="18644">MKIRKAASTDIDKQLEVFDFARSIMRNTGNMNQWTDGYPSREVVENDIAAGNSYVCIDDSGEIVATFCFWKGNDPTYAYIENGQWLNDEPYGVVHRLATSGKVKGIGTYCLEWCFQQCNNIRVDTHHDNWVMQSVLKKDGYTECGVIYLANGSPRVAFQKYGQE</sequence>
<dbReference type="SUPFAM" id="SSF55729">
    <property type="entry name" value="Acyl-CoA N-acyltransferases (Nat)"/>
    <property type="match status" value="1"/>
</dbReference>
<organism evidence="1 2">
    <name type="scientific">Bacteroides luti</name>
    <dbReference type="NCBI Taxonomy" id="1297750"/>
    <lineage>
        <taxon>Bacteria</taxon>
        <taxon>Pseudomonadati</taxon>
        <taxon>Bacteroidota</taxon>
        <taxon>Bacteroidia</taxon>
        <taxon>Bacteroidales</taxon>
        <taxon>Bacteroidaceae</taxon>
        <taxon>Bacteroides</taxon>
    </lineage>
</organism>
<evidence type="ECO:0000313" key="1">
    <source>
        <dbReference type="EMBL" id="SHG11502.1"/>
    </source>
</evidence>
<accession>A0A1M5H702</accession>
<dbReference type="InterPro" id="IPR016181">
    <property type="entry name" value="Acyl_CoA_acyltransferase"/>
</dbReference>
<dbReference type="AlphaFoldDB" id="A0A1M5H702"/>
<keyword evidence="2" id="KW-1185">Reference proteome</keyword>
<dbReference type="STRING" id="1297750.SAMN05444405_12419"/>
<dbReference type="OrthoDB" id="9796381at2"/>
<dbReference type="Proteomes" id="UP000184509">
    <property type="component" value="Unassembled WGS sequence"/>
</dbReference>
<gene>
    <name evidence="1" type="ORF">SAMN05444405_12419</name>
</gene>
<dbReference type="RefSeq" id="WP_073404138.1">
    <property type="nucleotide sequence ID" value="NZ_FQTV01000024.1"/>
</dbReference>
<dbReference type="Gene3D" id="3.40.630.30">
    <property type="match status" value="1"/>
</dbReference>
<protein>
    <recommendedName>
        <fullName evidence="3">N-acetyltransferase domain-containing protein</fullName>
    </recommendedName>
</protein>
<evidence type="ECO:0000313" key="2">
    <source>
        <dbReference type="Proteomes" id="UP000184509"/>
    </source>
</evidence>